<evidence type="ECO:0000313" key="3">
    <source>
        <dbReference type="EMBL" id="PWK34082.1"/>
    </source>
</evidence>
<gene>
    <name evidence="3" type="ORF">C7419_103401</name>
</gene>
<keyword evidence="2" id="KW-0732">Signal</keyword>
<sequence length="197" mass="20585">MTASHVITSIVAASALMFTATAGAQGTGSTTPRTGSPNAMSSSGASASSELARGDRTFLENAAQGGHAEIEGSKLANQKSSNADVKAFASRMIQDHTKVGDELASLAKSKGYTPPTEPSLVQKGELKALGALDGAKFDKLYSTRIGVAAHESTVKMFREASQNAKDTDVKAFAAKHLPELEHHLQMARDLNKKVGND</sequence>
<feature type="signal peptide" evidence="2">
    <location>
        <begin position="1"/>
        <end position="24"/>
    </location>
</feature>
<comment type="caution">
    <text evidence="3">The sequence shown here is derived from an EMBL/GenBank/DDBJ whole genome shotgun (WGS) entry which is preliminary data.</text>
</comment>
<feature type="region of interest" description="Disordered" evidence="1">
    <location>
        <begin position="24"/>
        <end position="77"/>
    </location>
</feature>
<feature type="compositionally biased region" description="Low complexity" evidence="1">
    <location>
        <begin position="24"/>
        <end position="51"/>
    </location>
</feature>
<dbReference type="PANTHER" id="PTHR38593:SF1">
    <property type="entry name" value="BLR2558 PROTEIN"/>
    <property type="match status" value="1"/>
</dbReference>
<dbReference type="PANTHER" id="PTHR38593">
    <property type="entry name" value="BLR2558 PROTEIN"/>
    <property type="match status" value="1"/>
</dbReference>
<dbReference type="AlphaFoldDB" id="A0A316ESI5"/>
<dbReference type="GeneID" id="98342701"/>
<organism evidence="3 4">
    <name type="scientific">Cupriavidus plantarum</name>
    <dbReference type="NCBI Taxonomy" id="942865"/>
    <lineage>
        <taxon>Bacteria</taxon>
        <taxon>Pseudomonadati</taxon>
        <taxon>Pseudomonadota</taxon>
        <taxon>Betaproteobacteria</taxon>
        <taxon>Burkholderiales</taxon>
        <taxon>Burkholderiaceae</taxon>
        <taxon>Cupriavidus</taxon>
    </lineage>
</organism>
<keyword evidence="4" id="KW-1185">Reference proteome</keyword>
<evidence type="ECO:0000313" key="4">
    <source>
        <dbReference type="Proteomes" id="UP000245754"/>
    </source>
</evidence>
<evidence type="ECO:0000256" key="2">
    <source>
        <dbReference type="SAM" id="SignalP"/>
    </source>
</evidence>
<dbReference type="RefSeq" id="WP_244835907.1">
    <property type="nucleotide sequence ID" value="NZ_CAJPUX010000005.1"/>
</dbReference>
<feature type="chain" id="PRO_5043814520" evidence="2">
    <location>
        <begin position="25"/>
        <end position="197"/>
    </location>
</feature>
<dbReference type="InterPro" id="IPR012347">
    <property type="entry name" value="Ferritin-like"/>
</dbReference>
<dbReference type="EMBL" id="QGGT01000003">
    <property type="protein sequence ID" value="PWK34082.1"/>
    <property type="molecule type" value="Genomic_DNA"/>
</dbReference>
<dbReference type="Proteomes" id="UP000245754">
    <property type="component" value="Unassembled WGS sequence"/>
</dbReference>
<reference evidence="3 4" key="1">
    <citation type="submission" date="2018-05" db="EMBL/GenBank/DDBJ databases">
        <title>Genomic Encyclopedia of Type Strains, Phase IV (KMG-V): Genome sequencing to study the core and pangenomes of soil and plant-associated prokaryotes.</title>
        <authorList>
            <person name="Whitman W."/>
        </authorList>
    </citation>
    <scope>NUCLEOTIDE SEQUENCE [LARGE SCALE GENOMIC DNA]</scope>
    <source>
        <strain evidence="3 4">SLV-132</strain>
    </source>
</reference>
<proteinExistence type="predicted"/>
<dbReference type="Gene3D" id="1.20.1260.10">
    <property type="match status" value="1"/>
</dbReference>
<evidence type="ECO:0000256" key="1">
    <source>
        <dbReference type="SAM" id="MobiDB-lite"/>
    </source>
</evidence>
<accession>A0A316ESI5</accession>
<protein>
    <submittedName>
        <fullName evidence="3">Putative membrane protein</fullName>
    </submittedName>
</protein>
<name>A0A316ESI5_9BURK</name>
<dbReference type="InterPro" id="IPR025419">
    <property type="entry name" value="DUF4142"/>
</dbReference>
<dbReference type="Pfam" id="PF13628">
    <property type="entry name" value="DUF4142"/>
    <property type="match status" value="1"/>
</dbReference>